<accession>A0ABV4CY77</accession>
<keyword evidence="2" id="KW-0812">Transmembrane</keyword>
<dbReference type="Proteomes" id="UP001565200">
    <property type="component" value="Unassembled WGS sequence"/>
</dbReference>
<dbReference type="RefSeq" id="WP_205523909.1">
    <property type="nucleotide sequence ID" value="NZ_JBCLPP010000043.1"/>
</dbReference>
<feature type="transmembrane region" description="Helical" evidence="2">
    <location>
        <begin position="496"/>
        <end position="516"/>
    </location>
</feature>
<evidence type="ECO:0000256" key="2">
    <source>
        <dbReference type="SAM" id="Phobius"/>
    </source>
</evidence>
<feature type="transmembrane region" description="Helical" evidence="2">
    <location>
        <begin position="21"/>
        <end position="39"/>
    </location>
</feature>
<keyword evidence="4" id="KW-1185">Reference proteome</keyword>
<gene>
    <name evidence="3" type="ORF">AAK873_12165</name>
</gene>
<dbReference type="PANTHER" id="PTHR32309">
    <property type="entry name" value="TYROSINE-PROTEIN KINASE"/>
    <property type="match status" value="1"/>
</dbReference>
<dbReference type="EMBL" id="JBCLPP010000043">
    <property type="protein sequence ID" value="MEY8246363.1"/>
    <property type="molecule type" value="Genomic_DNA"/>
</dbReference>
<reference evidence="3 4" key="1">
    <citation type="submission" date="2024-03" db="EMBL/GenBank/DDBJ databases">
        <title>Mouse gut bacterial collection (mGBC) of GemPharmatech.</title>
        <authorList>
            <person name="He Y."/>
            <person name="Dong L."/>
            <person name="Wu D."/>
            <person name="Gao X."/>
            <person name="Lin Z."/>
        </authorList>
    </citation>
    <scope>NUCLEOTIDE SEQUENCE [LARGE SCALE GENOMIC DNA]</scope>
    <source>
        <strain evidence="3 4">54-13</strain>
    </source>
</reference>
<evidence type="ECO:0000313" key="3">
    <source>
        <dbReference type="EMBL" id="MEY8246363.1"/>
    </source>
</evidence>
<evidence type="ECO:0000313" key="4">
    <source>
        <dbReference type="Proteomes" id="UP001565200"/>
    </source>
</evidence>
<organism evidence="3 4">
    <name type="scientific">Heminiphilus faecis</name>
    <dbReference type="NCBI Taxonomy" id="2601703"/>
    <lineage>
        <taxon>Bacteria</taxon>
        <taxon>Pseudomonadati</taxon>
        <taxon>Bacteroidota</taxon>
        <taxon>Bacteroidia</taxon>
        <taxon>Bacteroidales</taxon>
        <taxon>Muribaculaceae</taxon>
        <taxon>Heminiphilus</taxon>
    </lineage>
</organism>
<feature type="coiled-coil region" evidence="1">
    <location>
        <begin position="385"/>
        <end position="412"/>
    </location>
</feature>
<sequence>MEKIKNNELDLRRFFSTVKDNRPVYIASFIIIMAMAAVYCAVRMPQYNIHSAMLIEEPANDIPQASTGMTSLMRVFSIGSFGTSSVENEKLLLSSYDLKLRVVKLLGLNCTYTYRSGLKRIMLAPDEAPVSVSAPQELFDTLSYNFNLKVELHDGKADLSLSKGRFFKTNIADAKNVALPYTLETPEGTFHIAANGKTGFKGKKLNVAMSGYENCALDLDETVDIELAGRVSDALGLELVYPNKRLGINILNCIMAEYNNKRLRRKWDNADLEIKFYDERIASLFNELATAEKEIERFKRSHDLIAIEDEASLLVENEFASRQEIAELATARNYYESVFDLLDNGSADNTPLPVVSGLSIENSAGSMIERYNENILKRRELTRSAKGENRALKSLDSQLTSLREDIKAAMTEQIKASDLIISSHKKTSGAVAGRIKQLPSHEREYITLLRDQKLKNELYTFLLERRENAVLNRYSSATLGFVFQEAYCEGSDSHKIIIYSAAILLALLLPTIRVFYIMSRGRIKRPCDLNFYNLEESTVSLSKQPAKIDNLRSLLRKSPSRNIILYLNLDGGDITDILLQSLRNIGRHAESFSLDNSPQQTDELYTDTFEEKLKRLMEDGSYAIVELPRHINLVSLLDFSLADSSQLLLSMECGMQSRSYVRHLLSPVIERMPVTIALQVSD</sequence>
<comment type="caution">
    <text evidence="3">The sequence shown here is derived from an EMBL/GenBank/DDBJ whole genome shotgun (WGS) entry which is preliminary data.</text>
</comment>
<name>A0ABV4CY77_9BACT</name>
<proteinExistence type="predicted"/>
<dbReference type="PANTHER" id="PTHR32309:SF13">
    <property type="entry name" value="FERRIC ENTEROBACTIN TRANSPORT PROTEIN FEPE"/>
    <property type="match status" value="1"/>
</dbReference>
<keyword evidence="1" id="KW-0175">Coiled coil</keyword>
<dbReference type="InterPro" id="IPR050445">
    <property type="entry name" value="Bact_polysacc_biosynth/exp"/>
</dbReference>
<evidence type="ECO:0000256" key="1">
    <source>
        <dbReference type="SAM" id="Coils"/>
    </source>
</evidence>
<protein>
    <submittedName>
        <fullName evidence="3">Uncharacterized protein</fullName>
    </submittedName>
</protein>
<keyword evidence="2" id="KW-1133">Transmembrane helix</keyword>
<keyword evidence="2" id="KW-0472">Membrane</keyword>
<feature type="coiled-coil region" evidence="1">
    <location>
        <begin position="274"/>
        <end position="301"/>
    </location>
</feature>